<dbReference type="PANTHER" id="PTHR12788:SF10">
    <property type="entry name" value="PROTEIN-TYROSINE SULFOTRANSFERASE"/>
    <property type="match status" value="1"/>
</dbReference>
<dbReference type="EMBL" id="JAAMOW010000003">
    <property type="protein sequence ID" value="NGY04525.1"/>
    <property type="molecule type" value="Genomic_DNA"/>
</dbReference>
<name>A0A6M2BQN7_9GAMM</name>
<evidence type="ECO:0000313" key="3">
    <source>
        <dbReference type="Proteomes" id="UP000472676"/>
    </source>
</evidence>
<dbReference type="InterPro" id="IPR027417">
    <property type="entry name" value="P-loop_NTPase"/>
</dbReference>
<protein>
    <submittedName>
        <fullName evidence="2">Sulfotransferase</fullName>
    </submittedName>
</protein>
<dbReference type="InterPro" id="IPR026634">
    <property type="entry name" value="TPST-like"/>
</dbReference>
<dbReference type="SUPFAM" id="SSF52540">
    <property type="entry name" value="P-loop containing nucleoside triphosphate hydrolases"/>
    <property type="match status" value="1"/>
</dbReference>
<reference evidence="2 3" key="1">
    <citation type="journal article" date="2014" name="Int. J. Syst. Evol. Microbiol.">
        <title>Solimonas terrae sp. nov., isolated from soil.</title>
        <authorList>
            <person name="Kim S.J."/>
            <person name="Moon J.Y."/>
            <person name="Weon H.Y."/>
            <person name="Ahn J.H."/>
            <person name="Chen W.M."/>
            <person name="Kwon S.W."/>
        </authorList>
    </citation>
    <scope>NUCLEOTIDE SEQUENCE [LARGE SCALE GENOMIC DNA]</scope>
    <source>
        <strain evidence="2 3">KIS83-12</strain>
    </source>
</reference>
<sequence>MLDGSPFFIIGVPRSGTTLLRDLLARHTAITLPPEESQFLPDLIRARELVADDAAFLGLAKKIVERSNYAFLMQLRHKVSAKALTERLFCADPVAVLRDVVVASRPQANLPGTVLWGDKTPNYAWMAEEILKWAPSAKFVHIVRDPRDVAMSMATAWSKSALRSALDWRKTEIHLDTLKSRGLLHGSNLLELKYEDLLAEPRPQLSRICSLLGVNFEQSMLDLPASSERWGQGAGHRGVKSDNSGKFLQNVDSRTIRVVESICVDRMRAHGYAALQIDPGAEPRIPGSFAVRLAALRDAVRVIGAYVQEFGLFEGIRYKLRQRGVRALRRTTV</sequence>
<dbReference type="AlphaFoldDB" id="A0A6M2BQN7"/>
<evidence type="ECO:0000313" key="2">
    <source>
        <dbReference type="EMBL" id="NGY04525.1"/>
    </source>
</evidence>
<organism evidence="2 3">
    <name type="scientific">Solimonas terrae</name>
    <dbReference type="NCBI Taxonomy" id="1396819"/>
    <lineage>
        <taxon>Bacteria</taxon>
        <taxon>Pseudomonadati</taxon>
        <taxon>Pseudomonadota</taxon>
        <taxon>Gammaproteobacteria</taxon>
        <taxon>Nevskiales</taxon>
        <taxon>Nevskiaceae</taxon>
        <taxon>Solimonas</taxon>
    </lineage>
</organism>
<dbReference type="PANTHER" id="PTHR12788">
    <property type="entry name" value="PROTEIN-TYROSINE SULFOTRANSFERASE 2"/>
    <property type="match status" value="1"/>
</dbReference>
<keyword evidence="1 2" id="KW-0808">Transferase</keyword>
<dbReference type="Gene3D" id="3.40.50.300">
    <property type="entry name" value="P-loop containing nucleotide triphosphate hydrolases"/>
    <property type="match status" value="1"/>
</dbReference>
<accession>A0A6M2BQN7</accession>
<gene>
    <name evidence="2" type="ORF">G7Y85_07110</name>
</gene>
<keyword evidence="3" id="KW-1185">Reference proteome</keyword>
<evidence type="ECO:0000256" key="1">
    <source>
        <dbReference type="ARBA" id="ARBA00022679"/>
    </source>
</evidence>
<comment type="caution">
    <text evidence="2">The sequence shown here is derived from an EMBL/GenBank/DDBJ whole genome shotgun (WGS) entry which is preliminary data.</text>
</comment>
<dbReference type="RefSeq" id="WP_166254073.1">
    <property type="nucleotide sequence ID" value="NZ_JAAMOW010000003.1"/>
</dbReference>
<proteinExistence type="predicted"/>
<dbReference type="GO" id="GO:0008476">
    <property type="term" value="F:protein-tyrosine sulfotransferase activity"/>
    <property type="evidence" value="ECO:0007669"/>
    <property type="project" value="InterPro"/>
</dbReference>
<dbReference type="Pfam" id="PF13469">
    <property type="entry name" value="Sulfotransfer_3"/>
    <property type="match status" value="1"/>
</dbReference>
<dbReference type="Proteomes" id="UP000472676">
    <property type="component" value="Unassembled WGS sequence"/>
</dbReference>